<organism evidence="1 2">
    <name type="scientific">Peptoniphilus lacrimalis</name>
    <dbReference type="NCBI Taxonomy" id="33031"/>
    <lineage>
        <taxon>Bacteria</taxon>
        <taxon>Bacillati</taxon>
        <taxon>Bacillota</taxon>
        <taxon>Tissierellia</taxon>
        <taxon>Tissierellales</taxon>
        <taxon>Peptoniphilaceae</taxon>
        <taxon>Peptoniphilus</taxon>
    </lineage>
</organism>
<sequence>MDIKRAQIILKNSGFVKFTGVSLNNLSEENYEPMLLSAVILRAEEGKYKYFVELEDSKANSVIVTSLKDIGEVEECI</sequence>
<dbReference type="OrthoDB" id="9997388at2"/>
<dbReference type="RefSeq" id="WP_019035286.1">
    <property type="nucleotide sequence ID" value="NZ_UGSZ01000001.1"/>
</dbReference>
<protein>
    <submittedName>
        <fullName evidence="1">Uncharacterized protein</fullName>
    </submittedName>
</protein>
<dbReference type="AlphaFoldDB" id="A0A379C670"/>
<accession>A0A379C670</accession>
<dbReference type="EMBL" id="UGSZ01000001">
    <property type="protein sequence ID" value="SUB57734.1"/>
    <property type="molecule type" value="Genomic_DNA"/>
</dbReference>
<name>A0A379C670_9FIRM</name>
<dbReference type="STRING" id="1122949.GCA_000378725_01673"/>
<evidence type="ECO:0000313" key="2">
    <source>
        <dbReference type="Proteomes" id="UP000255517"/>
    </source>
</evidence>
<gene>
    <name evidence="1" type="ORF">NCTC13149_01591</name>
</gene>
<dbReference type="Proteomes" id="UP000255517">
    <property type="component" value="Unassembled WGS sequence"/>
</dbReference>
<proteinExistence type="predicted"/>
<evidence type="ECO:0000313" key="1">
    <source>
        <dbReference type="EMBL" id="SUB57734.1"/>
    </source>
</evidence>
<reference evidence="1 2" key="1">
    <citation type="submission" date="2018-06" db="EMBL/GenBank/DDBJ databases">
        <authorList>
            <consortium name="Pathogen Informatics"/>
            <person name="Doyle S."/>
        </authorList>
    </citation>
    <scope>NUCLEOTIDE SEQUENCE [LARGE SCALE GENOMIC DNA]</scope>
    <source>
        <strain evidence="1 2">NCTC13149</strain>
    </source>
</reference>